<feature type="compositionally biased region" description="Gly residues" evidence="10">
    <location>
        <begin position="24"/>
        <end position="33"/>
    </location>
</feature>
<dbReference type="AlphaFoldDB" id="A0A9N9MPE0"/>
<feature type="compositionally biased region" description="Basic and acidic residues" evidence="10">
    <location>
        <begin position="738"/>
        <end position="762"/>
    </location>
</feature>
<evidence type="ECO:0000313" key="13">
    <source>
        <dbReference type="Proteomes" id="UP001152799"/>
    </source>
</evidence>
<feature type="region of interest" description="Disordered" evidence="10">
    <location>
        <begin position="318"/>
        <end position="363"/>
    </location>
</feature>
<evidence type="ECO:0000256" key="8">
    <source>
        <dbReference type="ARBA" id="ARBA00023136"/>
    </source>
</evidence>
<evidence type="ECO:0000256" key="6">
    <source>
        <dbReference type="ARBA" id="ARBA00023054"/>
    </source>
</evidence>
<feature type="compositionally biased region" description="Basic and acidic residues" evidence="10">
    <location>
        <begin position="349"/>
        <end position="363"/>
    </location>
</feature>
<feature type="domain" description="AAA+ ATPase" evidence="11">
    <location>
        <begin position="526"/>
        <end position="681"/>
    </location>
</feature>
<comment type="subcellular location">
    <subcellularLocation>
        <location evidence="1">Mitochondrion inner membrane</location>
    </subcellularLocation>
    <subcellularLocation>
        <location evidence="2">Mitochondrion matrix</location>
        <location evidence="2">Mitochondrion nucleoid</location>
    </subcellularLocation>
</comment>
<keyword evidence="9" id="KW-1135">Mitochondrion nucleoid</keyword>
<keyword evidence="3" id="KW-0547">Nucleotide-binding</keyword>
<accession>A0A9N9MPE0</accession>
<evidence type="ECO:0000256" key="3">
    <source>
        <dbReference type="ARBA" id="ARBA00022741"/>
    </source>
</evidence>
<dbReference type="InterPro" id="IPR027417">
    <property type="entry name" value="P-loop_NTPase"/>
</dbReference>
<evidence type="ECO:0000256" key="7">
    <source>
        <dbReference type="ARBA" id="ARBA00023128"/>
    </source>
</evidence>
<dbReference type="FunFam" id="3.40.50.300:FF:000470">
    <property type="entry name" value="ATPase family, AAA domain containing 3A"/>
    <property type="match status" value="1"/>
</dbReference>
<dbReference type="PANTHER" id="PTHR23075:SF0">
    <property type="entry name" value="ATPASE FAMILY AAA DOMAIN-CONTAINING PROTEIN 3"/>
    <property type="match status" value="1"/>
</dbReference>
<reference evidence="12" key="1">
    <citation type="submission" date="2022-01" db="EMBL/GenBank/DDBJ databases">
        <authorList>
            <person name="King R."/>
        </authorList>
    </citation>
    <scope>NUCLEOTIDE SEQUENCE</scope>
</reference>
<dbReference type="GO" id="GO:0007005">
    <property type="term" value="P:mitochondrion organization"/>
    <property type="evidence" value="ECO:0007669"/>
    <property type="project" value="TreeGrafter"/>
</dbReference>
<evidence type="ECO:0000256" key="4">
    <source>
        <dbReference type="ARBA" id="ARBA00022792"/>
    </source>
</evidence>
<dbReference type="InterPro" id="IPR021911">
    <property type="entry name" value="ATAD3_N"/>
</dbReference>
<keyword evidence="13" id="KW-1185">Reference proteome</keyword>
<keyword evidence="4" id="KW-0999">Mitochondrion inner membrane</keyword>
<dbReference type="Proteomes" id="UP001152799">
    <property type="component" value="Chromosome 4"/>
</dbReference>
<evidence type="ECO:0000256" key="1">
    <source>
        <dbReference type="ARBA" id="ARBA00004273"/>
    </source>
</evidence>
<evidence type="ECO:0000256" key="10">
    <source>
        <dbReference type="SAM" id="MobiDB-lite"/>
    </source>
</evidence>
<organism evidence="12 13">
    <name type="scientific">Ceutorhynchus assimilis</name>
    <name type="common">cabbage seed weevil</name>
    <dbReference type="NCBI Taxonomy" id="467358"/>
    <lineage>
        <taxon>Eukaryota</taxon>
        <taxon>Metazoa</taxon>
        <taxon>Ecdysozoa</taxon>
        <taxon>Arthropoda</taxon>
        <taxon>Hexapoda</taxon>
        <taxon>Insecta</taxon>
        <taxon>Pterygota</taxon>
        <taxon>Neoptera</taxon>
        <taxon>Endopterygota</taxon>
        <taxon>Coleoptera</taxon>
        <taxon>Polyphaga</taxon>
        <taxon>Cucujiformia</taxon>
        <taxon>Curculionidae</taxon>
        <taxon>Ceutorhynchinae</taxon>
        <taxon>Ceutorhynchus</taxon>
    </lineage>
</organism>
<keyword evidence="8" id="KW-0472">Membrane</keyword>
<proteinExistence type="predicted"/>
<dbReference type="GO" id="GO:0008270">
    <property type="term" value="F:zinc ion binding"/>
    <property type="evidence" value="ECO:0007669"/>
    <property type="project" value="TreeGrafter"/>
</dbReference>
<dbReference type="GO" id="GO:0042645">
    <property type="term" value="C:mitochondrial nucleoid"/>
    <property type="evidence" value="ECO:0007669"/>
    <property type="project" value="UniProtKB-SubCell"/>
</dbReference>
<dbReference type="Pfam" id="PF00004">
    <property type="entry name" value="AAA"/>
    <property type="match status" value="1"/>
</dbReference>
<sequence length="807" mass="90829">MSWIFGYGRNKDQGPDLAQMGLGTPAGAGGAGDSGAPNEPSNLSRAERRQMEAYRFDSTALERAAQAAKDLEKSTETSVVEGDDDACVDLGDENGTVNIKNLEALFSKYFTPFRQEVDVKLCSIQQRLDLLVAENMSLKDENTLLNTKVSKLESDVASLKGHQVSVMPSDNLEGVVSELNDRQTRLRNVMIFGQKEAQSQETDERSELDLGIVKDIVNVTCPDNPVTITKVFRLGRINNERPRPIKVVFSTQQDALTVIQGSKRLKEHAKEALELSKLQESTRQVEQQAKIKEYEAHIAQIQIEGKRAEAEEKRKLLQEETRQHQARAQYQDQLSRKRYDDQLSQQQRMNDENLRRQEESVAKQEAMRKATIEHEMGLRHQNEMKKVEAELRAKAKVDRENRDLTLEQIRLKAQENRVTVLESIKTAGTVIGAGAQAMLTDWNKVLTAAGGLSLLALGVYSAKGGTSITARYIESRLAAKHPIETLKRLKNKEGDVLQGVVLAPKLEERLRDIAIATKNTKYNKGMYRNILMHGPPGTGKTMFTKKLAKHSGMDYAILTGGDIAPMGKDGVTAIHKVFDWANSSRKGLLLFIDEADAFLRKRSSENISEDLRATLNAFLYRTGEQSNKFMLVLASNTPEQFDWAVNDRLDEMVEFILPGLAERERLIRLYFQKRLKVDNFDYSALCTKMAEMTDGMSGREIAKLGVAWQAAAYASTDGVLTEKMVLDIVQDHVRQHRQKVEWQSEQERRESKSIYHSEKEDSYIPVQPKAIEYKQPLAIEYPPSSETKSSSERSSSKTKSDPSSKKK</sequence>
<dbReference type="PANTHER" id="PTHR23075">
    <property type="entry name" value="PUTATIVE ATP-ASE"/>
    <property type="match status" value="1"/>
</dbReference>
<dbReference type="InterPro" id="IPR003959">
    <property type="entry name" value="ATPase_AAA_core"/>
</dbReference>
<dbReference type="OrthoDB" id="199596at2759"/>
<name>A0A9N9MPE0_9CUCU</name>
<feature type="region of interest" description="Disordered" evidence="10">
    <location>
        <begin position="10"/>
        <end position="45"/>
    </location>
</feature>
<dbReference type="SMART" id="SM00382">
    <property type="entry name" value="AAA"/>
    <property type="match status" value="1"/>
</dbReference>
<keyword evidence="5" id="KW-0067">ATP-binding</keyword>
<keyword evidence="7" id="KW-0496">Mitochondrion</keyword>
<dbReference type="InterPro" id="IPR003593">
    <property type="entry name" value="AAA+_ATPase"/>
</dbReference>
<feature type="compositionally biased region" description="Basic and acidic residues" evidence="10">
    <location>
        <begin position="789"/>
        <end position="807"/>
    </location>
</feature>
<dbReference type="GO" id="GO:0016887">
    <property type="term" value="F:ATP hydrolysis activity"/>
    <property type="evidence" value="ECO:0007669"/>
    <property type="project" value="InterPro"/>
</dbReference>
<evidence type="ECO:0000256" key="2">
    <source>
        <dbReference type="ARBA" id="ARBA00004436"/>
    </source>
</evidence>
<dbReference type="CDD" id="cd19512">
    <property type="entry name" value="RecA-like_ATAD3-like"/>
    <property type="match status" value="1"/>
</dbReference>
<dbReference type="Pfam" id="PF12037">
    <property type="entry name" value="ATAD3_N"/>
    <property type="match status" value="2"/>
</dbReference>
<dbReference type="SUPFAM" id="SSF52540">
    <property type="entry name" value="P-loop containing nucleoside triphosphate hydrolases"/>
    <property type="match status" value="1"/>
</dbReference>
<dbReference type="EMBL" id="OU892280">
    <property type="protein sequence ID" value="CAG9768258.1"/>
    <property type="molecule type" value="Genomic_DNA"/>
</dbReference>
<evidence type="ECO:0000256" key="9">
    <source>
        <dbReference type="ARBA" id="ARBA00023271"/>
    </source>
</evidence>
<keyword evidence="6" id="KW-0175">Coiled coil</keyword>
<protein>
    <recommendedName>
        <fullName evidence="11">AAA+ ATPase domain-containing protein</fullName>
    </recommendedName>
</protein>
<feature type="region of interest" description="Disordered" evidence="10">
    <location>
        <begin position="738"/>
        <end position="807"/>
    </location>
</feature>
<dbReference type="Gene3D" id="3.40.50.300">
    <property type="entry name" value="P-loop containing nucleotide triphosphate hydrolases"/>
    <property type="match status" value="1"/>
</dbReference>
<dbReference type="GO" id="GO:0005524">
    <property type="term" value="F:ATP binding"/>
    <property type="evidence" value="ECO:0007669"/>
    <property type="project" value="UniProtKB-KW"/>
</dbReference>
<evidence type="ECO:0000313" key="12">
    <source>
        <dbReference type="EMBL" id="CAG9768258.1"/>
    </source>
</evidence>
<gene>
    <name evidence="12" type="ORF">CEUTPL_LOCUS8805</name>
</gene>
<evidence type="ECO:0000259" key="11">
    <source>
        <dbReference type="SMART" id="SM00382"/>
    </source>
</evidence>
<evidence type="ECO:0000256" key="5">
    <source>
        <dbReference type="ARBA" id="ARBA00022840"/>
    </source>
</evidence>
<dbReference type="GO" id="GO:0005743">
    <property type="term" value="C:mitochondrial inner membrane"/>
    <property type="evidence" value="ECO:0007669"/>
    <property type="project" value="UniProtKB-SubCell"/>
</dbReference>